<protein>
    <submittedName>
        <fullName evidence="1">Uncharacterized protein</fullName>
    </submittedName>
</protein>
<dbReference type="AlphaFoldDB" id="A0A8J6JGZ0"/>
<evidence type="ECO:0000313" key="2">
    <source>
        <dbReference type="Proteomes" id="UP000607645"/>
    </source>
</evidence>
<reference evidence="1" key="1">
    <citation type="submission" date="2020-08" db="EMBL/GenBank/DDBJ databases">
        <title>Genome public.</title>
        <authorList>
            <person name="Liu C."/>
            <person name="Sun Q."/>
        </authorList>
    </citation>
    <scope>NUCLEOTIDE SEQUENCE</scope>
    <source>
        <strain evidence="1">NSJ-52</strain>
    </source>
</reference>
<accession>A0A8J6JGZ0</accession>
<sequence length="97" mass="10233">MQTPKSNLDALMKTPQGAVIAKHKDEIMGLMQSSDAQKLMEMLNKSAGGGLKGAADAAMKGDTSQLMDLMGRVMSSKEGAEVVGRINKAVPKDANQK</sequence>
<keyword evidence="2" id="KW-1185">Reference proteome</keyword>
<gene>
    <name evidence="1" type="ORF">H8S62_02780</name>
</gene>
<organism evidence="1 2">
    <name type="scientific">Lawsonibacter faecis</name>
    <dbReference type="NCBI Taxonomy" id="2763052"/>
    <lineage>
        <taxon>Bacteria</taxon>
        <taxon>Bacillati</taxon>
        <taxon>Bacillota</taxon>
        <taxon>Clostridia</taxon>
        <taxon>Eubacteriales</taxon>
        <taxon>Oscillospiraceae</taxon>
        <taxon>Lawsonibacter</taxon>
    </lineage>
</organism>
<evidence type="ECO:0000313" key="1">
    <source>
        <dbReference type="EMBL" id="MBC5735938.1"/>
    </source>
</evidence>
<dbReference type="RefSeq" id="WP_155146292.1">
    <property type="nucleotide sequence ID" value="NZ_JACOPQ010000002.1"/>
</dbReference>
<dbReference type="EMBL" id="JACOPQ010000002">
    <property type="protein sequence ID" value="MBC5735938.1"/>
    <property type="molecule type" value="Genomic_DNA"/>
</dbReference>
<name>A0A8J6JGZ0_9FIRM</name>
<dbReference type="Proteomes" id="UP000607645">
    <property type="component" value="Unassembled WGS sequence"/>
</dbReference>
<comment type="caution">
    <text evidence="1">The sequence shown here is derived from an EMBL/GenBank/DDBJ whole genome shotgun (WGS) entry which is preliminary data.</text>
</comment>
<proteinExistence type="predicted"/>